<dbReference type="SMART" id="SM01019">
    <property type="entry name" value="B3"/>
    <property type="match status" value="1"/>
</dbReference>
<keyword evidence="5" id="KW-0539">Nucleus</keyword>
<keyword evidence="3" id="KW-0238">DNA-binding</keyword>
<feature type="domain" description="TF-B3" evidence="6">
    <location>
        <begin position="57"/>
        <end position="151"/>
    </location>
</feature>
<protein>
    <recommendedName>
        <fullName evidence="6">TF-B3 domain-containing protein</fullName>
    </recommendedName>
</protein>
<gene>
    <name evidence="7" type="ORF">K7X08_027314</name>
</gene>
<sequence>MTIVWKRVIGKNLQRRMMCNWEIYWCLDMKETWNLKFPSLIQVIVIGNMQSICKRKKKPILLKRLPRNLNSKLLPKQFAMANGLINKKCGVIIGDERQRPWNLRLATHDCRVHVVGGWGKFRVANDLKEGDHLMFEVVANGEKPIWKFHKRQRVIKLQK</sequence>
<dbReference type="InterPro" id="IPR015300">
    <property type="entry name" value="DNA-bd_pseudobarrel_sf"/>
</dbReference>
<dbReference type="InterPro" id="IPR003340">
    <property type="entry name" value="B3_DNA-bd"/>
</dbReference>
<evidence type="ECO:0000259" key="6">
    <source>
        <dbReference type="PROSITE" id="PS50863"/>
    </source>
</evidence>
<dbReference type="EMBL" id="JAJAGQ010000006">
    <property type="protein sequence ID" value="KAJ8561124.1"/>
    <property type="molecule type" value="Genomic_DNA"/>
</dbReference>
<dbReference type="Proteomes" id="UP001152561">
    <property type="component" value="Unassembled WGS sequence"/>
</dbReference>
<keyword evidence="2" id="KW-0805">Transcription regulation</keyword>
<organism evidence="7 8">
    <name type="scientific">Anisodus acutangulus</name>
    <dbReference type="NCBI Taxonomy" id="402998"/>
    <lineage>
        <taxon>Eukaryota</taxon>
        <taxon>Viridiplantae</taxon>
        <taxon>Streptophyta</taxon>
        <taxon>Embryophyta</taxon>
        <taxon>Tracheophyta</taxon>
        <taxon>Spermatophyta</taxon>
        <taxon>Magnoliopsida</taxon>
        <taxon>eudicotyledons</taxon>
        <taxon>Gunneridae</taxon>
        <taxon>Pentapetalae</taxon>
        <taxon>asterids</taxon>
        <taxon>lamiids</taxon>
        <taxon>Solanales</taxon>
        <taxon>Solanaceae</taxon>
        <taxon>Solanoideae</taxon>
        <taxon>Hyoscyameae</taxon>
        <taxon>Anisodus</taxon>
    </lineage>
</organism>
<dbReference type="Gene3D" id="2.40.330.10">
    <property type="entry name" value="DNA-binding pseudobarrel domain"/>
    <property type="match status" value="1"/>
</dbReference>
<dbReference type="SUPFAM" id="SSF101936">
    <property type="entry name" value="DNA-binding pseudobarrel domain"/>
    <property type="match status" value="1"/>
</dbReference>
<evidence type="ECO:0000313" key="8">
    <source>
        <dbReference type="Proteomes" id="UP001152561"/>
    </source>
</evidence>
<dbReference type="AlphaFoldDB" id="A0A9Q1MK04"/>
<evidence type="ECO:0000256" key="2">
    <source>
        <dbReference type="ARBA" id="ARBA00023015"/>
    </source>
</evidence>
<dbReference type="Pfam" id="PF02362">
    <property type="entry name" value="B3"/>
    <property type="match status" value="1"/>
</dbReference>
<evidence type="ECO:0000256" key="4">
    <source>
        <dbReference type="ARBA" id="ARBA00023163"/>
    </source>
</evidence>
<dbReference type="PANTHER" id="PTHR31674">
    <property type="entry name" value="B3 DOMAIN-CONTAINING PROTEIN REM-LIKE 3-RELATED"/>
    <property type="match status" value="1"/>
</dbReference>
<dbReference type="OrthoDB" id="1210957at2759"/>
<evidence type="ECO:0000256" key="1">
    <source>
        <dbReference type="ARBA" id="ARBA00004123"/>
    </source>
</evidence>
<keyword evidence="4" id="KW-0804">Transcription</keyword>
<evidence type="ECO:0000256" key="5">
    <source>
        <dbReference type="ARBA" id="ARBA00023242"/>
    </source>
</evidence>
<comment type="caution">
    <text evidence="7">The sequence shown here is derived from an EMBL/GenBank/DDBJ whole genome shotgun (WGS) entry which is preliminary data.</text>
</comment>
<keyword evidence="8" id="KW-1185">Reference proteome</keyword>
<dbReference type="PROSITE" id="PS50863">
    <property type="entry name" value="B3"/>
    <property type="match status" value="1"/>
</dbReference>
<evidence type="ECO:0000256" key="3">
    <source>
        <dbReference type="ARBA" id="ARBA00023125"/>
    </source>
</evidence>
<comment type="subcellular location">
    <subcellularLocation>
        <location evidence="1">Nucleus</location>
    </subcellularLocation>
</comment>
<proteinExistence type="predicted"/>
<evidence type="ECO:0000313" key="7">
    <source>
        <dbReference type="EMBL" id="KAJ8561124.1"/>
    </source>
</evidence>
<dbReference type="InterPro" id="IPR039218">
    <property type="entry name" value="REM_fam"/>
</dbReference>
<reference evidence="8" key="1">
    <citation type="journal article" date="2023" name="Proc. Natl. Acad. Sci. U.S.A.">
        <title>Genomic and structural basis for evolution of tropane alkaloid biosynthesis.</title>
        <authorList>
            <person name="Wanga Y.-J."/>
            <person name="Taina T."/>
            <person name="Yua J.-Y."/>
            <person name="Lia J."/>
            <person name="Xua B."/>
            <person name="Chenc J."/>
            <person name="D'Auriad J.C."/>
            <person name="Huanga J.-P."/>
            <person name="Huanga S.-X."/>
        </authorList>
    </citation>
    <scope>NUCLEOTIDE SEQUENCE [LARGE SCALE GENOMIC DNA]</scope>
    <source>
        <strain evidence="8">cv. KIB-2019</strain>
    </source>
</reference>
<accession>A0A9Q1MK04</accession>
<name>A0A9Q1MK04_9SOLA</name>
<dbReference type="GO" id="GO:0005634">
    <property type="term" value="C:nucleus"/>
    <property type="evidence" value="ECO:0007669"/>
    <property type="project" value="UniProtKB-SubCell"/>
</dbReference>
<dbReference type="PANTHER" id="PTHR31674:SF78">
    <property type="entry name" value="TF-B3 DOMAIN-CONTAINING PROTEIN"/>
    <property type="match status" value="1"/>
</dbReference>
<dbReference type="GO" id="GO:0003677">
    <property type="term" value="F:DNA binding"/>
    <property type="evidence" value="ECO:0007669"/>
    <property type="project" value="UniProtKB-KW"/>
</dbReference>
<dbReference type="CDD" id="cd10017">
    <property type="entry name" value="B3_DNA"/>
    <property type="match status" value="1"/>
</dbReference>